<comment type="caution">
    <text evidence="2">The sequence shown here is derived from an EMBL/GenBank/DDBJ whole genome shotgun (WGS) entry which is preliminary data.</text>
</comment>
<dbReference type="SUPFAM" id="SSF48452">
    <property type="entry name" value="TPR-like"/>
    <property type="match status" value="1"/>
</dbReference>
<keyword evidence="1" id="KW-1133">Transmembrane helix</keyword>
<dbReference type="InterPro" id="IPR040201">
    <property type="entry name" value="Mrg3-like"/>
</dbReference>
<proteinExistence type="predicted"/>
<dbReference type="PANTHER" id="PTHR28142:SF1">
    <property type="entry name" value="MITOCHONDRIAL INNER MEMBRANE I-AAA PROTEASE SUPERCOMPLEX SUBUNIT MGR3-RELATED"/>
    <property type="match status" value="1"/>
</dbReference>
<evidence type="ECO:0000313" key="2">
    <source>
        <dbReference type="EMBL" id="GME70920.1"/>
    </source>
</evidence>
<reference evidence="2" key="1">
    <citation type="submission" date="2023-04" db="EMBL/GenBank/DDBJ databases">
        <title>Candida boidinii NBRC 10035.</title>
        <authorList>
            <person name="Ichikawa N."/>
            <person name="Sato H."/>
            <person name="Tonouchi N."/>
        </authorList>
    </citation>
    <scope>NUCLEOTIDE SEQUENCE</scope>
    <source>
        <strain evidence="2">NBRC 10035</strain>
    </source>
</reference>
<name>A0A9W6SZJ4_CANBO</name>
<feature type="transmembrane region" description="Helical" evidence="1">
    <location>
        <begin position="92"/>
        <end position="113"/>
    </location>
</feature>
<organism evidence="2 3">
    <name type="scientific">Candida boidinii</name>
    <name type="common">Yeast</name>
    <dbReference type="NCBI Taxonomy" id="5477"/>
    <lineage>
        <taxon>Eukaryota</taxon>
        <taxon>Fungi</taxon>
        <taxon>Dikarya</taxon>
        <taxon>Ascomycota</taxon>
        <taxon>Saccharomycotina</taxon>
        <taxon>Pichiomycetes</taxon>
        <taxon>Pichiales</taxon>
        <taxon>Pichiaceae</taxon>
        <taxon>Ogataea</taxon>
        <taxon>Ogataea/Candida clade</taxon>
    </lineage>
</organism>
<dbReference type="GO" id="GO:0031942">
    <property type="term" value="C:i-AAA complex"/>
    <property type="evidence" value="ECO:0007669"/>
    <property type="project" value="TreeGrafter"/>
</dbReference>
<dbReference type="GO" id="GO:0006515">
    <property type="term" value="P:protein quality control for misfolded or incompletely synthesized proteins"/>
    <property type="evidence" value="ECO:0007669"/>
    <property type="project" value="TreeGrafter"/>
</dbReference>
<dbReference type="GO" id="GO:0051787">
    <property type="term" value="F:misfolded protein binding"/>
    <property type="evidence" value="ECO:0007669"/>
    <property type="project" value="TreeGrafter"/>
</dbReference>
<keyword evidence="3" id="KW-1185">Reference proteome</keyword>
<evidence type="ECO:0000313" key="3">
    <source>
        <dbReference type="Proteomes" id="UP001165120"/>
    </source>
</evidence>
<dbReference type="EMBL" id="BSXN01000977">
    <property type="protein sequence ID" value="GME70920.1"/>
    <property type="molecule type" value="Genomic_DNA"/>
</dbReference>
<accession>A0A9W6SZJ4</accession>
<evidence type="ECO:0000256" key="1">
    <source>
        <dbReference type="SAM" id="Phobius"/>
    </source>
</evidence>
<dbReference type="InterPro" id="IPR011990">
    <property type="entry name" value="TPR-like_helical_dom_sf"/>
</dbReference>
<sequence>MLKQSIKLANSRFTIASQTNSKIGVSLRLASSQRNFIFKAIQFHQLQQQRGYADTNKPAGDFKSPQEKEAEQFKAYMEQEEIKRKGSKFGKYLQYSVLGLIGVFSLLAIFQPWHSYSDDAAKSLRKGLWAESEKENDYMKALQNYQEALQHCKEEGMSQLDPRYTGIVLKIGEMYEKLQMYDEQKKTYTGLSKFLFGKLVNDQVPDEWKDIVLQRDLIVMNRIITLTLEKGSGESKSNANIDRLMKELLDRIRFAEGRVKREWPMLADVHANDEKELDITQVIAMKTKAQKKKFVEENLPKETVKFIESWTTSWPAFTPELISSRDLYATLAMFLNKNELAVNILKSNILWMKLSGCEPIFIGTAISNLASAYYLNMEKHEVISTQINFRIKHLLEKSFKKEQYRQEEVVKWRRILEVENNIIESSSKQSESVYKALIDLLGDVKKIDPKDELAISCVAMSNFGLGVVYLHRGDYEQSSVYLNNAKKIGSEFGLPQLVEKSTYEIEKLRIQKLKLNSTIDEKTSKKISL</sequence>
<keyword evidence="1" id="KW-0812">Transmembrane</keyword>
<dbReference type="PANTHER" id="PTHR28142">
    <property type="entry name" value="MITOCHONDRIAL INNER MEMBRANE I-AAA PROTEASE SUPERCOMPLEX SUBUNIT MGR3-RELATED"/>
    <property type="match status" value="1"/>
</dbReference>
<dbReference type="Proteomes" id="UP001165120">
    <property type="component" value="Unassembled WGS sequence"/>
</dbReference>
<keyword evidence="1" id="KW-0472">Membrane</keyword>
<gene>
    <name evidence="2" type="ORF">Cboi02_000301100</name>
</gene>
<protein>
    <submittedName>
        <fullName evidence="2">Unnamed protein product</fullName>
    </submittedName>
</protein>
<dbReference type="AlphaFoldDB" id="A0A9W6SZJ4"/>